<dbReference type="UniPathway" id="UPA00241">
    <property type="reaction ID" value="UER00356"/>
</dbReference>
<reference evidence="7 8" key="1">
    <citation type="journal article" date="2011" name="J. Bacteriol.">
        <title>Complete genome sequence of Burkholderia rhizoxinica, an endosymbiont of Rhizopus microsporus.</title>
        <authorList>
            <person name="Lackner G."/>
            <person name="Moebius N."/>
            <person name="Partida-Martinez L."/>
            <person name="Hertweck C."/>
        </authorList>
    </citation>
    <scope>NUCLEOTIDE SEQUENCE [LARGE SCALE GENOMIC DNA]</scope>
    <source>
        <strain evidence="8">DSM 19002 / CIP 109453 / HKI 454</strain>
    </source>
</reference>
<dbReference type="KEGG" id="brh:RBRH_03241"/>
<dbReference type="AlphaFoldDB" id="E5ALI1"/>
<dbReference type="Proteomes" id="UP000007437">
    <property type="component" value="Chromosome"/>
</dbReference>
<keyword evidence="2 5" id="KW-0547">Nucleotide-binding</keyword>
<evidence type="ECO:0000313" key="8">
    <source>
        <dbReference type="Proteomes" id="UP000007437"/>
    </source>
</evidence>
<dbReference type="GO" id="GO:0005524">
    <property type="term" value="F:ATP binding"/>
    <property type="evidence" value="ECO:0007669"/>
    <property type="project" value="UniProtKB-UniRule"/>
</dbReference>
<dbReference type="GO" id="GO:0004140">
    <property type="term" value="F:dephospho-CoA kinase activity"/>
    <property type="evidence" value="ECO:0007669"/>
    <property type="project" value="UniProtKB-UniRule"/>
</dbReference>
<keyword evidence="5" id="KW-0963">Cytoplasm</keyword>
<evidence type="ECO:0000256" key="4">
    <source>
        <dbReference type="ARBA" id="ARBA00022993"/>
    </source>
</evidence>
<keyword evidence="5 7" id="KW-0808">Transferase</keyword>
<evidence type="ECO:0000256" key="3">
    <source>
        <dbReference type="ARBA" id="ARBA00022840"/>
    </source>
</evidence>
<dbReference type="GO" id="GO:0015937">
    <property type="term" value="P:coenzyme A biosynthetic process"/>
    <property type="evidence" value="ECO:0007669"/>
    <property type="project" value="UniProtKB-UniRule"/>
</dbReference>
<dbReference type="eggNOG" id="COG0237">
    <property type="taxonomic scope" value="Bacteria"/>
</dbReference>
<keyword evidence="5 7" id="KW-0418">Kinase</keyword>
<comment type="subcellular location">
    <subcellularLocation>
        <location evidence="5">Cytoplasm</location>
    </subcellularLocation>
</comment>
<comment type="catalytic activity">
    <reaction evidence="5">
        <text>3'-dephospho-CoA + ATP = ADP + CoA + H(+)</text>
        <dbReference type="Rhea" id="RHEA:18245"/>
        <dbReference type="ChEBI" id="CHEBI:15378"/>
        <dbReference type="ChEBI" id="CHEBI:30616"/>
        <dbReference type="ChEBI" id="CHEBI:57287"/>
        <dbReference type="ChEBI" id="CHEBI:57328"/>
        <dbReference type="ChEBI" id="CHEBI:456216"/>
        <dbReference type="EC" id="2.7.1.24"/>
    </reaction>
</comment>
<name>E5ALI1_MYCRK</name>
<dbReference type="PANTHER" id="PTHR10695:SF46">
    <property type="entry name" value="BIFUNCTIONAL COENZYME A SYNTHASE-RELATED"/>
    <property type="match status" value="1"/>
</dbReference>
<keyword evidence="3 5" id="KW-0067">ATP-binding</keyword>
<dbReference type="SUPFAM" id="SSF52540">
    <property type="entry name" value="P-loop containing nucleoside triphosphate hydrolases"/>
    <property type="match status" value="1"/>
</dbReference>
<dbReference type="PANTHER" id="PTHR10695">
    <property type="entry name" value="DEPHOSPHO-COA KINASE-RELATED"/>
    <property type="match status" value="1"/>
</dbReference>
<evidence type="ECO:0000256" key="1">
    <source>
        <dbReference type="ARBA" id="ARBA00009018"/>
    </source>
</evidence>
<dbReference type="EMBL" id="FR687359">
    <property type="protein sequence ID" value="CBW73854.1"/>
    <property type="molecule type" value="Genomic_DNA"/>
</dbReference>
<dbReference type="STRING" id="882378.RBRH_03241"/>
<dbReference type="EC" id="2.7.1.24" evidence="5 6"/>
<organism evidence="7 8">
    <name type="scientific">Mycetohabitans rhizoxinica (strain DSM 19002 / CIP 109453 / HKI 454)</name>
    <name type="common">Paraburkholderia rhizoxinica</name>
    <dbReference type="NCBI Taxonomy" id="882378"/>
    <lineage>
        <taxon>Bacteria</taxon>
        <taxon>Pseudomonadati</taxon>
        <taxon>Pseudomonadota</taxon>
        <taxon>Betaproteobacteria</taxon>
        <taxon>Burkholderiales</taxon>
        <taxon>Burkholderiaceae</taxon>
        <taxon>Mycetohabitans</taxon>
    </lineage>
</organism>
<evidence type="ECO:0000256" key="5">
    <source>
        <dbReference type="HAMAP-Rule" id="MF_00376"/>
    </source>
</evidence>
<comment type="similarity">
    <text evidence="1 5">Belongs to the CoaE family.</text>
</comment>
<dbReference type="HAMAP" id="MF_00376">
    <property type="entry name" value="Dephospho_CoA_kinase"/>
    <property type="match status" value="1"/>
</dbReference>
<protein>
    <recommendedName>
        <fullName evidence="5 6">Dephospho-CoA kinase</fullName>
        <ecNumber evidence="5 6">2.7.1.24</ecNumber>
    </recommendedName>
    <alternativeName>
        <fullName evidence="5">Dephosphocoenzyme A kinase</fullName>
    </alternativeName>
</protein>
<dbReference type="GO" id="GO:0005737">
    <property type="term" value="C:cytoplasm"/>
    <property type="evidence" value="ECO:0007669"/>
    <property type="project" value="UniProtKB-SubCell"/>
</dbReference>
<comment type="function">
    <text evidence="5">Catalyzes the phosphorylation of the 3'-hydroxyl group of dephosphocoenzyme A to form coenzyme A.</text>
</comment>
<dbReference type="HOGENOM" id="CLU_057180_1_2_4"/>
<feature type="binding site" evidence="5">
    <location>
        <begin position="13"/>
        <end position="18"/>
    </location>
    <ligand>
        <name>ATP</name>
        <dbReference type="ChEBI" id="CHEBI:30616"/>
    </ligand>
</feature>
<dbReference type="Gene3D" id="3.40.50.300">
    <property type="entry name" value="P-loop containing nucleotide triphosphate hydrolases"/>
    <property type="match status" value="1"/>
</dbReference>
<sequence length="206" mass="22430">MTMFKVGLTGGIGSGKTTVANAFAAYGVPIVDTDLIAHRVTAPGGAAIPGIRTQFGATFITAQGALDRARMRELVFSNTQAKQQLEAIVHPLIRIETEREMQAASGPYVICVVPLLVEAGNWRERVNRVLVVDCAVQTQVERVMRRNGFTREQVQAIIARQATRQTRLAAADDIIVNEADTIEPLLPEIALLHQRYLSLARDSAPS</sequence>
<gene>
    <name evidence="5" type="primary">coaE</name>
    <name evidence="7" type="ordered locus">RBRH_03241</name>
</gene>
<dbReference type="InterPro" id="IPR001977">
    <property type="entry name" value="Depp_CoAkinase"/>
</dbReference>
<dbReference type="Pfam" id="PF01121">
    <property type="entry name" value="CoaE"/>
    <property type="match status" value="1"/>
</dbReference>
<evidence type="ECO:0000313" key="7">
    <source>
        <dbReference type="EMBL" id="CBW73854.1"/>
    </source>
</evidence>
<dbReference type="CDD" id="cd02022">
    <property type="entry name" value="DPCK"/>
    <property type="match status" value="1"/>
</dbReference>
<evidence type="ECO:0000256" key="6">
    <source>
        <dbReference type="NCBIfam" id="TIGR00152"/>
    </source>
</evidence>
<evidence type="ECO:0000256" key="2">
    <source>
        <dbReference type="ARBA" id="ARBA00022741"/>
    </source>
</evidence>
<dbReference type="NCBIfam" id="TIGR00152">
    <property type="entry name" value="dephospho-CoA kinase"/>
    <property type="match status" value="1"/>
</dbReference>
<keyword evidence="4 5" id="KW-0173">Coenzyme A biosynthesis</keyword>
<proteinExistence type="inferred from homology"/>
<comment type="pathway">
    <text evidence="5">Cofactor biosynthesis; coenzyme A biosynthesis; CoA from (R)-pantothenate: step 5/5.</text>
</comment>
<dbReference type="PROSITE" id="PS51219">
    <property type="entry name" value="DPCK"/>
    <property type="match status" value="1"/>
</dbReference>
<accession>E5ALI1</accession>
<dbReference type="InterPro" id="IPR027417">
    <property type="entry name" value="P-loop_NTPase"/>
</dbReference>